<evidence type="ECO:0000256" key="1">
    <source>
        <dbReference type="SAM" id="MobiDB-lite"/>
    </source>
</evidence>
<comment type="caution">
    <text evidence="2">The sequence shown here is derived from an EMBL/GenBank/DDBJ whole genome shotgun (WGS) entry which is preliminary data.</text>
</comment>
<proteinExistence type="predicted"/>
<organism evidence="2 3">
    <name type="scientific">Stylosanthes scabra</name>
    <dbReference type="NCBI Taxonomy" id="79078"/>
    <lineage>
        <taxon>Eukaryota</taxon>
        <taxon>Viridiplantae</taxon>
        <taxon>Streptophyta</taxon>
        <taxon>Embryophyta</taxon>
        <taxon>Tracheophyta</taxon>
        <taxon>Spermatophyta</taxon>
        <taxon>Magnoliopsida</taxon>
        <taxon>eudicotyledons</taxon>
        <taxon>Gunneridae</taxon>
        <taxon>Pentapetalae</taxon>
        <taxon>rosids</taxon>
        <taxon>fabids</taxon>
        <taxon>Fabales</taxon>
        <taxon>Fabaceae</taxon>
        <taxon>Papilionoideae</taxon>
        <taxon>50 kb inversion clade</taxon>
        <taxon>dalbergioids sensu lato</taxon>
        <taxon>Dalbergieae</taxon>
        <taxon>Pterocarpus clade</taxon>
        <taxon>Stylosanthes</taxon>
    </lineage>
</organism>
<dbReference type="EMBL" id="JASCZI010090998">
    <property type="protein sequence ID" value="MED6148336.1"/>
    <property type="molecule type" value="Genomic_DNA"/>
</dbReference>
<keyword evidence="3" id="KW-1185">Reference proteome</keyword>
<accession>A0ABU6THV3</accession>
<dbReference type="Proteomes" id="UP001341840">
    <property type="component" value="Unassembled WGS sequence"/>
</dbReference>
<sequence>MGFGALSHLQNNNLYQVMLKQIYDRFDIHDNTIHSDAASVKITARKIGDALGLCSTGTAYEPKVVRKKLSQEDKDTHKFLQGMTTVTLTEMVQIMPVDTEDNRKRFMRAFMLWIQKGLIKTGEMMAKKDALKRKNPNMRVPPSKRNFESESESYQPTPDSEATESDLPADAEQQHDSEPEQEADLAMNRHHEEK</sequence>
<evidence type="ECO:0000313" key="2">
    <source>
        <dbReference type="EMBL" id="MED6148336.1"/>
    </source>
</evidence>
<name>A0ABU6THV3_9FABA</name>
<evidence type="ECO:0000313" key="3">
    <source>
        <dbReference type="Proteomes" id="UP001341840"/>
    </source>
</evidence>
<feature type="region of interest" description="Disordered" evidence="1">
    <location>
        <begin position="130"/>
        <end position="194"/>
    </location>
</feature>
<protein>
    <submittedName>
        <fullName evidence="2">Uncharacterized protein</fullName>
    </submittedName>
</protein>
<reference evidence="2 3" key="1">
    <citation type="journal article" date="2023" name="Plants (Basel)">
        <title>Bridging the Gap: Combining Genomics and Transcriptomics Approaches to Understand Stylosanthes scabra, an Orphan Legume from the Brazilian Caatinga.</title>
        <authorList>
            <person name="Ferreira-Neto J.R.C."/>
            <person name="da Silva M.D."/>
            <person name="Binneck E."/>
            <person name="de Melo N.F."/>
            <person name="da Silva R.H."/>
            <person name="de Melo A.L.T.M."/>
            <person name="Pandolfi V."/>
            <person name="Bustamante F.O."/>
            <person name="Brasileiro-Vidal A.C."/>
            <person name="Benko-Iseppon A.M."/>
        </authorList>
    </citation>
    <scope>NUCLEOTIDE SEQUENCE [LARGE SCALE GENOMIC DNA]</scope>
    <source>
        <tissue evidence="2">Leaves</tissue>
    </source>
</reference>
<gene>
    <name evidence="2" type="ORF">PIB30_052243</name>
</gene>